<accession>A0A1V1PHQ4</accession>
<evidence type="ECO:0000256" key="1">
    <source>
        <dbReference type="ARBA" id="ARBA00004141"/>
    </source>
</evidence>
<evidence type="ECO:0000256" key="4">
    <source>
        <dbReference type="ARBA" id="ARBA00022989"/>
    </source>
</evidence>
<feature type="transmembrane region" description="Helical" evidence="6">
    <location>
        <begin position="92"/>
        <end position="114"/>
    </location>
</feature>
<dbReference type="InterPro" id="IPR050746">
    <property type="entry name" value="DAACS"/>
</dbReference>
<dbReference type="InterPro" id="IPR036458">
    <property type="entry name" value="Na:dicarbo_symporter_sf"/>
</dbReference>
<dbReference type="InterPro" id="IPR001991">
    <property type="entry name" value="Na-dicarboxylate_symporter"/>
</dbReference>
<dbReference type="Pfam" id="PF00375">
    <property type="entry name" value="SDF"/>
    <property type="match status" value="1"/>
</dbReference>
<evidence type="ECO:0000256" key="2">
    <source>
        <dbReference type="ARBA" id="ARBA00022448"/>
    </source>
</evidence>
<organism evidence="7 8">
    <name type="scientific">Candidatus Magnetoglobus multicellularis str. Araruama</name>
    <dbReference type="NCBI Taxonomy" id="890399"/>
    <lineage>
        <taxon>Bacteria</taxon>
        <taxon>Pseudomonadati</taxon>
        <taxon>Thermodesulfobacteriota</taxon>
        <taxon>Desulfobacteria</taxon>
        <taxon>Desulfobacterales</taxon>
        <taxon>Desulfobacteraceae</taxon>
        <taxon>Candidatus Magnetoglobus</taxon>
    </lineage>
</organism>
<feature type="transmembrane region" description="Helical" evidence="6">
    <location>
        <begin position="55"/>
        <end position="80"/>
    </location>
</feature>
<reference evidence="8" key="1">
    <citation type="submission" date="2012-11" db="EMBL/GenBank/DDBJ databases">
        <authorList>
            <person name="Lucero-Rivera Y.E."/>
            <person name="Tovar-Ramirez D."/>
        </authorList>
    </citation>
    <scope>NUCLEOTIDE SEQUENCE [LARGE SCALE GENOMIC DNA]</scope>
    <source>
        <strain evidence="8">Araruama</strain>
    </source>
</reference>
<dbReference type="GO" id="GO:0016020">
    <property type="term" value="C:membrane"/>
    <property type="evidence" value="ECO:0007669"/>
    <property type="project" value="UniProtKB-SubCell"/>
</dbReference>
<keyword evidence="2" id="KW-0813">Transport</keyword>
<evidence type="ECO:0000256" key="6">
    <source>
        <dbReference type="SAM" id="Phobius"/>
    </source>
</evidence>
<gene>
    <name evidence="7" type="ORF">OMM_00305</name>
</gene>
<protein>
    <submittedName>
        <fullName evidence="7">Proton/sodium-glutamate symport protein</fullName>
    </submittedName>
</protein>
<comment type="caution">
    <text evidence="7">The sequence shown here is derived from an EMBL/GenBank/DDBJ whole genome shotgun (WGS) entry which is preliminary data.</text>
</comment>
<evidence type="ECO:0000313" key="8">
    <source>
        <dbReference type="Proteomes" id="UP000189670"/>
    </source>
</evidence>
<feature type="transmembrane region" description="Helical" evidence="6">
    <location>
        <begin position="351"/>
        <end position="371"/>
    </location>
</feature>
<dbReference type="Gene3D" id="1.10.3860.10">
    <property type="entry name" value="Sodium:dicarboxylate symporter"/>
    <property type="match status" value="1"/>
</dbReference>
<dbReference type="Proteomes" id="UP000189670">
    <property type="component" value="Unassembled WGS sequence"/>
</dbReference>
<dbReference type="EMBL" id="ATBP01000012">
    <property type="protein sequence ID" value="ETR74304.1"/>
    <property type="molecule type" value="Genomic_DNA"/>
</dbReference>
<dbReference type="PANTHER" id="PTHR11958:SF63">
    <property type="entry name" value="AMINO ACID TRANSPORTER"/>
    <property type="match status" value="1"/>
</dbReference>
<feature type="transmembrane region" description="Helical" evidence="6">
    <location>
        <begin position="173"/>
        <end position="191"/>
    </location>
</feature>
<feature type="transmembrane region" description="Helical" evidence="6">
    <location>
        <begin position="244"/>
        <end position="268"/>
    </location>
</feature>
<evidence type="ECO:0000256" key="3">
    <source>
        <dbReference type="ARBA" id="ARBA00022692"/>
    </source>
</evidence>
<keyword evidence="5 6" id="KW-0472">Membrane</keyword>
<evidence type="ECO:0000256" key="5">
    <source>
        <dbReference type="ARBA" id="ARBA00023136"/>
    </source>
</evidence>
<dbReference type="SUPFAM" id="SSF118215">
    <property type="entry name" value="Proton glutamate symport protein"/>
    <property type="match status" value="1"/>
</dbReference>
<dbReference type="AlphaFoldDB" id="A0A1V1PHQ4"/>
<comment type="subcellular location">
    <subcellularLocation>
        <location evidence="1">Membrane</location>
        <topology evidence="1">Multi-pass membrane protein</topology>
    </subcellularLocation>
</comment>
<evidence type="ECO:0000313" key="7">
    <source>
        <dbReference type="EMBL" id="ETR74304.1"/>
    </source>
</evidence>
<dbReference type="PANTHER" id="PTHR11958">
    <property type="entry name" value="SODIUM/DICARBOXYLATE SYMPORTER-RELATED"/>
    <property type="match status" value="1"/>
</dbReference>
<feature type="transmembrane region" description="Helical" evidence="6">
    <location>
        <begin position="377"/>
        <end position="399"/>
    </location>
</feature>
<dbReference type="GO" id="GO:0015293">
    <property type="term" value="F:symporter activity"/>
    <property type="evidence" value="ECO:0007669"/>
    <property type="project" value="InterPro"/>
</dbReference>
<keyword evidence="4 6" id="KW-1133">Transmembrane helix</keyword>
<keyword evidence="3 6" id="KW-0812">Transmembrane</keyword>
<name>A0A1V1PHQ4_9BACT</name>
<feature type="transmembrane region" description="Helical" evidence="6">
    <location>
        <begin position="12"/>
        <end position="33"/>
    </location>
</feature>
<proteinExistence type="predicted"/>
<dbReference type="PRINTS" id="PR00173">
    <property type="entry name" value="EDTRNSPORT"/>
</dbReference>
<sequence length="432" mass="45969">MKGEKKKGLDLQWQILIGIIAGIVVGITIYQSAGPGVTSGPIFLFKIFFEYTGDIFIRLLRMMIVPLVFASIYMAVVNLGDIRDLGKIGGKTVIYYMSTTALAVFMGLILVNLIHPGHGIDKEALAALNITTNIPHEVSSQEVGQRSAAVIIIETLVNMIPKNPAGAMAKGDVLQIIFFTIFFAIMSAVVGRESQTLTEVINGLDMIMQRSVMVVMVIAPYCIFCLVTAIFMDLGADALFALGKYAFTVILGLFLHAFLTLSLLVMIIGRYNPIRLFKAVSPAIMTAWSTASSAATLPLTMDCLTQKAGVDKKVTNFVLPLGATVNMDGTALYESIAVIFIAELMGIDLSIGMQAIIFITATLAAIGAAAIPGAGLVTMGIVLTAAGMPLDGIGLILAIDRILDQFRTAVNVWGDATAGVVVGRLENAVTDP</sequence>
<feature type="transmembrane region" description="Helical" evidence="6">
    <location>
        <begin position="212"/>
        <end position="232"/>
    </location>
</feature>